<proteinExistence type="predicted"/>
<dbReference type="Pfam" id="PF05426">
    <property type="entry name" value="Alginate_lyase"/>
    <property type="match status" value="1"/>
</dbReference>
<dbReference type="InterPro" id="IPR008397">
    <property type="entry name" value="Alginate_lyase_dom"/>
</dbReference>
<gene>
    <name evidence="4" type="ORF">SAMN06265218_1045</name>
</gene>
<name>A0A521BTI1_9BACT</name>
<keyword evidence="2 4" id="KW-0456">Lyase</keyword>
<reference evidence="4 5" key="1">
    <citation type="submission" date="2017-05" db="EMBL/GenBank/DDBJ databases">
        <authorList>
            <person name="Varghese N."/>
            <person name="Submissions S."/>
        </authorList>
    </citation>
    <scope>NUCLEOTIDE SEQUENCE [LARGE SCALE GENOMIC DNA]</scope>
    <source>
        <strain evidence="4 5">DSM 21194</strain>
    </source>
</reference>
<dbReference type="RefSeq" id="WP_221929926.1">
    <property type="nucleotide sequence ID" value="NZ_FXTH01000004.1"/>
</dbReference>
<feature type="domain" description="Alginate lyase" evidence="3">
    <location>
        <begin position="37"/>
        <end position="314"/>
    </location>
</feature>
<protein>
    <submittedName>
        <fullName evidence="4">Alginate lyase</fullName>
    </submittedName>
</protein>
<sequence>MACGAEHRAASTLDLKEIEYDRVSQAADRYLGTAVVTVTDTVSPRSAGGPHDYYSEGDYWWPDPENPGGPYIRRDGRSNPDNFLAHRQAMRRLSKIVPTLVSAFKLTGKERYADEAIRHLHAWFIDEKTMMNPNLQYSQAIMGRNEGRSIGIIDTIHLVEVAQAVRVLNSMGYLSGENQSALLGWFSAYLDWLTTSKFGIEEKMHGNNHSTAWALQASAFARLVGNQEILEACRSLYKGTLLPEQVAEDGSFPRELDRTKPYGYSLFNLDVMTSLVHIISDDNHDLWTYQTEDGKSIGKVLEFMYPYIEDKSEWPYREDVMYYDQWPVRHPALLFGGLALDRPRYIALWNSLNPDPEFPEIVRNFPIRQPILWIEQH</sequence>
<keyword evidence="1" id="KW-0732">Signal</keyword>
<organism evidence="4 5">
    <name type="scientific">Fodinibius sediminis</name>
    <dbReference type="NCBI Taxonomy" id="1214077"/>
    <lineage>
        <taxon>Bacteria</taxon>
        <taxon>Pseudomonadati</taxon>
        <taxon>Balneolota</taxon>
        <taxon>Balneolia</taxon>
        <taxon>Balneolales</taxon>
        <taxon>Balneolaceae</taxon>
        <taxon>Fodinibius</taxon>
    </lineage>
</organism>
<dbReference type="Proteomes" id="UP000317593">
    <property type="component" value="Unassembled WGS sequence"/>
</dbReference>
<dbReference type="EMBL" id="FXTH01000004">
    <property type="protein sequence ID" value="SMO50466.1"/>
    <property type="molecule type" value="Genomic_DNA"/>
</dbReference>
<keyword evidence="5" id="KW-1185">Reference proteome</keyword>
<dbReference type="Gene3D" id="1.50.10.100">
    <property type="entry name" value="Chondroitin AC/alginate lyase"/>
    <property type="match status" value="1"/>
</dbReference>
<dbReference type="InterPro" id="IPR008929">
    <property type="entry name" value="Chondroitin_lyas"/>
</dbReference>
<accession>A0A521BTI1</accession>
<evidence type="ECO:0000256" key="2">
    <source>
        <dbReference type="ARBA" id="ARBA00023239"/>
    </source>
</evidence>
<dbReference type="AlphaFoldDB" id="A0A521BTI1"/>
<dbReference type="GO" id="GO:0042597">
    <property type="term" value="C:periplasmic space"/>
    <property type="evidence" value="ECO:0007669"/>
    <property type="project" value="InterPro"/>
</dbReference>
<dbReference type="GO" id="GO:0016829">
    <property type="term" value="F:lyase activity"/>
    <property type="evidence" value="ECO:0007669"/>
    <property type="project" value="UniProtKB-KW"/>
</dbReference>
<evidence type="ECO:0000259" key="3">
    <source>
        <dbReference type="Pfam" id="PF05426"/>
    </source>
</evidence>
<evidence type="ECO:0000313" key="5">
    <source>
        <dbReference type="Proteomes" id="UP000317593"/>
    </source>
</evidence>
<evidence type="ECO:0000256" key="1">
    <source>
        <dbReference type="ARBA" id="ARBA00022729"/>
    </source>
</evidence>
<dbReference type="SUPFAM" id="SSF48230">
    <property type="entry name" value="Chondroitin AC/alginate lyase"/>
    <property type="match status" value="1"/>
</dbReference>
<evidence type="ECO:0000313" key="4">
    <source>
        <dbReference type="EMBL" id="SMO50466.1"/>
    </source>
</evidence>